<dbReference type="Proteomes" id="UP000663870">
    <property type="component" value="Unassembled WGS sequence"/>
</dbReference>
<dbReference type="EMBL" id="CAJOAX010003397">
    <property type="protein sequence ID" value="CAF3852007.1"/>
    <property type="molecule type" value="Genomic_DNA"/>
</dbReference>
<dbReference type="EMBL" id="CAJNOL010001222">
    <property type="protein sequence ID" value="CAF1315894.1"/>
    <property type="molecule type" value="Genomic_DNA"/>
</dbReference>
<dbReference type="Proteomes" id="UP000663823">
    <property type="component" value="Unassembled WGS sequence"/>
</dbReference>
<reference evidence="3" key="1">
    <citation type="submission" date="2021-02" db="EMBL/GenBank/DDBJ databases">
        <authorList>
            <person name="Nowell W R."/>
        </authorList>
    </citation>
    <scope>NUCLEOTIDE SEQUENCE</scope>
</reference>
<evidence type="ECO:0000313" key="5">
    <source>
        <dbReference type="Proteomes" id="UP000663870"/>
    </source>
</evidence>
<comment type="caution">
    <text evidence="3">The sequence shown here is derived from an EMBL/GenBank/DDBJ whole genome shotgun (WGS) entry which is preliminary data.</text>
</comment>
<evidence type="ECO:0000313" key="4">
    <source>
        <dbReference type="EMBL" id="CAF3852007.1"/>
    </source>
</evidence>
<protein>
    <submittedName>
        <fullName evidence="3">Uncharacterized protein</fullName>
    </submittedName>
</protein>
<dbReference type="EMBL" id="CAJNOO010000762">
    <property type="protein sequence ID" value="CAF1028334.1"/>
    <property type="molecule type" value="Genomic_DNA"/>
</dbReference>
<evidence type="ECO:0000313" key="3">
    <source>
        <dbReference type="EMBL" id="CAF1315894.1"/>
    </source>
</evidence>
<proteinExistence type="predicted"/>
<name>A0A815EK61_9BILA</name>
<evidence type="ECO:0000313" key="2">
    <source>
        <dbReference type="EMBL" id="CAF1028334.1"/>
    </source>
</evidence>
<dbReference type="Proteomes" id="UP000663882">
    <property type="component" value="Unassembled WGS sequence"/>
</dbReference>
<dbReference type="AlphaFoldDB" id="A0A815EK61"/>
<dbReference type="EMBL" id="CAJNOH010000203">
    <property type="protein sequence ID" value="CAF0942849.1"/>
    <property type="molecule type" value="Genomic_DNA"/>
</dbReference>
<evidence type="ECO:0000313" key="1">
    <source>
        <dbReference type="EMBL" id="CAF0942849.1"/>
    </source>
</evidence>
<dbReference type="Proteomes" id="UP000663854">
    <property type="component" value="Unassembled WGS sequence"/>
</dbReference>
<keyword evidence="5" id="KW-1185">Reference proteome</keyword>
<organism evidence="3 5">
    <name type="scientific">Rotaria sordida</name>
    <dbReference type="NCBI Taxonomy" id="392033"/>
    <lineage>
        <taxon>Eukaryota</taxon>
        <taxon>Metazoa</taxon>
        <taxon>Spiralia</taxon>
        <taxon>Gnathifera</taxon>
        <taxon>Rotifera</taxon>
        <taxon>Eurotatoria</taxon>
        <taxon>Bdelloidea</taxon>
        <taxon>Philodinida</taxon>
        <taxon>Philodinidae</taxon>
        <taxon>Rotaria</taxon>
    </lineage>
</organism>
<sequence>MPYDLGENPFKIVSMMFISFAYFELGLGEDGIDIELSTSKRNSPDFQRPYQEKEFNAFISDNILLDCSLRDIRHLE</sequence>
<gene>
    <name evidence="3" type="ORF">JXQ802_LOCUS30278</name>
    <name evidence="4" type="ORF">OTI717_LOCUS21221</name>
    <name evidence="1" type="ORF">PYM288_LOCUS11686</name>
    <name evidence="2" type="ORF">RFH988_LOCUS15573</name>
</gene>
<accession>A0A815EK61</accession>